<accession>T0ZL20</accession>
<dbReference type="AlphaFoldDB" id="T0ZL20"/>
<dbReference type="EMBL" id="AUZX01015009">
    <property type="protein sequence ID" value="EQD30515.1"/>
    <property type="molecule type" value="Genomic_DNA"/>
</dbReference>
<gene>
    <name evidence="1" type="ORF">B1A_20345</name>
</gene>
<sequence>MTVLRREILLRALENTYGKKGMAKEDVSELCGFLLSFFGYEDYVL</sequence>
<organism evidence="1">
    <name type="scientific">mine drainage metagenome</name>
    <dbReference type="NCBI Taxonomy" id="410659"/>
    <lineage>
        <taxon>unclassified sequences</taxon>
        <taxon>metagenomes</taxon>
        <taxon>ecological metagenomes</taxon>
    </lineage>
</organism>
<protein>
    <submittedName>
        <fullName evidence="1">Uncharacterized protein</fullName>
    </submittedName>
</protein>
<proteinExistence type="predicted"/>
<evidence type="ECO:0000313" key="1">
    <source>
        <dbReference type="EMBL" id="EQD30515.1"/>
    </source>
</evidence>
<feature type="non-terminal residue" evidence="1">
    <location>
        <position position="45"/>
    </location>
</feature>
<reference evidence="1" key="2">
    <citation type="journal article" date="2014" name="ISME J.">
        <title>Microbial stratification in low pH oxic and suboxic macroscopic growths along an acid mine drainage.</title>
        <authorList>
            <person name="Mendez-Garcia C."/>
            <person name="Mesa V."/>
            <person name="Sprenger R.R."/>
            <person name="Richter M."/>
            <person name="Diez M.S."/>
            <person name="Solano J."/>
            <person name="Bargiela R."/>
            <person name="Golyshina O.V."/>
            <person name="Manteca A."/>
            <person name="Ramos J.L."/>
            <person name="Gallego J.R."/>
            <person name="Llorente I."/>
            <person name="Martins Dos Santos V.A."/>
            <person name="Jensen O.N."/>
            <person name="Pelaez A.I."/>
            <person name="Sanchez J."/>
            <person name="Ferrer M."/>
        </authorList>
    </citation>
    <scope>NUCLEOTIDE SEQUENCE</scope>
</reference>
<name>T0ZL20_9ZZZZ</name>
<comment type="caution">
    <text evidence="1">The sequence shown here is derived from an EMBL/GenBank/DDBJ whole genome shotgun (WGS) entry which is preliminary data.</text>
</comment>
<reference evidence="1" key="1">
    <citation type="submission" date="2013-08" db="EMBL/GenBank/DDBJ databases">
        <authorList>
            <person name="Mendez C."/>
            <person name="Richter M."/>
            <person name="Ferrer M."/>
            <person name="Sanchez J."/>
        </authorList>
    </citation>
    <scope>NUCLEOTIDE SEQUENCE</scope>
</reference>